<organism evidence="3 4">
    <name type="scientific">Luteipulveratus flavus</name>
    <dbReference type="NCBI Taxonomy" id="3031728"/>
    <lineage>
        <taxon>Bacteria</taxon>
        <taxon>Bacillati</taxon>
        <taxon>Actinomycetota</taxon>
        <taxon>Actinomycetes</taxon>
        <taxon>Micrococcales</taxon>
        <taxon>Dermacoccaceae</taxon>
        <taxon>Luteipulveratus</taxon>
    </lineage>
</organism>
<keyword evidence="3" id="KW-0645">Protease</keyword>
<keyword evidence="1" id="KW-1133">Transmembrane helix</keyword>
<feature type="transmembrane region" description="Helical" evidence="1">
    <location>
        <begin position="205"/>
        <end position="223"/>
    </location>
</feature>
<dbReference type="InterPro" id="IPR003675">
    <property type="entry name" value="Rce1/LyrA-like_dom"/>
</dbReference>
<feature type="transmembrane region" description="Helical" evidence="1">
    <location>
        <begin position="125"/>
        <end position="145"/>
    </location>
</feature>
<reference evidence="3 4" key="1">
    <citation type="submission" date="2023-03" db="EMBL/GenBank/DDBJ databases">
        <title>YIM 133296 draft genome.</title>
        <authorList>
            <person name="Xiong L."/>
        </authorList>
    </citation>
    <scope>NUCLEOTIDE SEQUENCE [LARGE SCALE GENOMIC DNA]</scope>
    <source>
        <strain evidence="3 4">YIM 133296</strain>
    </source>
</reference>
<accession>A0ABT6C7I5</accession>
<feature type="transmembrane region" description="Helical" evidence="1">
    <location>
        <begin position="70"/>
        <end position="89"/>
    </location>
</feature>
<keyword evidence="1" id="KW-0472">Membrane</keyword>
<comment type="caution">
    <text evidence="3">The sequence shown here is derived from an EMBL/GenBank/DDBJ whole genome shotgun (WGS) entry which is preliminary data.</text>
</comment>
<keyword evidence="4" id="KW-1185">Reference proteome</keyword>
<evidence type="ECO:0000256" key="1">
    <source>
        <dbReference type="SAM" id="Phobius"/>
    </source>
</evidence>
<sequence>MRGRAVLGSVVVMLARFAVMAAVAWLAGSLGWYAGLVVNAVLSLMALALVHRRGLWGRLGGVRPPSRLALLWLIPFGLDIALWVVPHGLQGKAPGFLPWAATLLLVGLNEELFVRGVVLDLLESAYTRVMAVVLSSCLFGLQHLSNLVLTDRGTLDVLENVLLSGVHGLAYAAFMVRFRWIWPLVVVHGIADFVKVLAARPLPDVAIVAEHVGLLALAVALLVTGRRRASTDDDDAVPVAVA</sequence>
<keyword evidence="3" id="KW-0378">Hydrolase</keyword>
<proteinExistence type="predicted"/>
<feature type="transmembrane region" description="Helical" evidence="1">
    <location>
        <begin position="157"/>
        <end position="174"/>
    </location>
</feature>
<dbReference type="GO" id="GO:0008237">
    <property type="term" value="F:metallopeptidase activity"/>
    <property type="evidence" value="ECO:0007669"/>
    <property type="project" value="UniProtKB-KW"/>
</dbReference>
<keyword evidence="1" id="KW-0812">Transmembrane</keyword>
<evidence type="ECO:0000259" key="2">
    <source>
        <dbReference type="Pfam" id="PF02517"/>
    </source>
</evidence>
<dbReference type="RefSeq" id="WP_277192289.1">
    <property type="nucleotide sequence ID" value="NZ_JAROAV010000029.1"/>
</dbReference>
<dbReference type="Proteomes" id="UP001528912">
    <property type="component" value="Unassembled WGS sequence"/>
</dbReference>
<name>A0ABT6C7I5_9MICO</name>
<evidence type="ECO:0000313" key="4">
    <source>
        <dbReference type="Proteomes" id="UP001528912"/>
    </source>
</evidence>
<protein>
    <submittedName>
        <fullName evidence="3">CPBP family intramembrane metalloprotease</fullName>
    </submittedName>
</protein>
<gene>
    <name evidence="3" type="ORF">P4R38_11650</name>
</gene>
<dbReference type="Pfam" id="PF02517">
    <property type="entry name" value="Rce1-like"/>
    <property type="match status" value="1"/>
</dbReference>
<keyword evidence="3" id="KW-0482">Metalloprotease</keyword>
<feature type="domain" description="CAAX prenyl protease 2/Lysostaphin resistance protein A-like" evidence="2">
    <location>
        <begin position="96"/>
        <end position="194"/>
    </location>
</feature>
<feature type="transmembrane region" description="Helical" evidence="1">
    <location>
        <begin position="31"/>
        <end position="50"/>
    </location>
</feature>
<dbReference type="EMBL" id="JAROAV010000029">
    <property type="protein sequence ID" value="MDF8264899.1"/>
    <property type="molecule type" value="Genomic_DNA"/>
</dbReference>
<evidence type="ECO:0000313" key="3">
    <source>
        <dbReference type="EMBL" id="MDF8264899.1"/>
    </source>
</evidence>